<sequence length="29" mass="3304">MSICNNLPVHLDRIQKRGNVLNVSTSKHE</sequence>
<dbReference type="AlphaFoldDB" id="A0A0A8ZXR0"/>
<protein>
    <submittedName>
        <fullName evidence="1">Uncharacterized protein</fullName>
    </submittedName>
</protein>
<dbReference type="EMBL" id="GBRH01255362">
    <property type="protein sequence ID" value="JAD42533.1"/>
    <property type="molecule type" value="Transcribed_RNA"/>
</dbReference>
<reference evidence="1" key="2">
    <citation type="journal article" date="2015" name="Data Brief">
        <title>Shoot transcriptome of the giant reed, Arundo donax.</title>
        <authorList>
            <person name="Barrero R.A."/>
            <person name="Guerrero F.D."/>
            <person name="Moolhuijzen P."/>
            <person name="Goolsby J.A."/>
            <person name="Tidwell J."/>
            <person name="Bellgard S.E."/>
            <person name="Bellgard M.I."/>
        </authorList>
    </citation>
    <scope>NUCLEOTIDE SEQUENCE</scope>
    <source>
        <tissue evidence="1">Shoot tissue taken approximately 20 cm above the soil surface</tissue>
    </source>
</reference>
<reference evidence="1" key="1">
    <citation type="submission" date="2014-09" db="EMBL/GenBank/DDBJ databases">
        <authorList>
            <person name="Magalhaes I.L.F."/>
            <person name="Oliveira U."/>
            <person name="Santos F.R."/>
            <person name="Vidigal T.H.D.A."/>
            <person name="Brescovit A.D."/>
            <person name="Santos A.J."/>
        </authorList>
    </citation>
    <scope>NUCLEOTIDE SEQUENCE</scope>
    <source>
        <tissue evidence="1">Shoot tissue taken approximately 20 cm above the soil surface</tissue>
    </source>
</reference>
<accession>A0A0A8ZXR0</accession>
<name>A0A0A8ZXR0_ARUDO</name>
<proteinExistence type="predicted"/>
<organism evidence="1">
    <name type="scientific">Arundo donax</name>
    <name type="common">Giant reed</name>
    <name type="synonym">Donax arundinaceus</name>
    <dbReference type="NCBI Taxonomy" id="35708"/>
    <lineage>
        <taxon>Eukaryota</taxon>
        <taxon>Viridiplantae</taxon>
        <taxon>Streptophyta</taxon>
        <taxon>Embryophyta</taxon>
        <taxon>Tracheophyta</taxon>
        <taxon>Spermatophyta</taxon>
        <taxon>Magnoliopsida</taxon>
        <taxon>Liliopsida</taxon>
        <taxon>Poales</taxon>
        <taxon>Poaceae</taxon>
        <taxon>PACMAD clade</taxon>
        <taxon>Arundinoideae</taxon>
        <taxon>Arundineae</taxon>
        <taxon>Arundo</taxon>
    </lineage>
</organism>
<evidence type="ECO:0000313" key="1">
    <source>
        <dbReference type="EMBL" id="JAD42533.1"/>
    </source>
</evidence>